<evidence type="ECO:0000313" key="4">
    <source>
        <dbReference type="Proteomes" id="UP000006753"/>
    </source>
</evidence>
<feature type="compositionally biased region" description="Basic residues" evidence="1">
    <location>
        <begin position="36"/>
        <end position="47"/>
    </location>
</feature>
<feature type="region of interest" description="Disordered" evidence="1">
    <location>
        <begin position="379"/>
        <end position="415"/>
    </location>
</feature>
<reference evidence="3 4" key="1">
    <citation type="journal article" date="2012" name="BMC Genomics">
        <title>Sequencing the genome of Marssonina brunnea reveals fungus-poplar co-evolution.</title>
        <authorList>
            <person name="Zhu S."/>
            <person name="Cao Y.-Z."/>
            <person name="Jiang C."/>
            <person name="Tan B.-Y."/>
            <person name="Wang Z."/>
            <person name="Feng S."/>
            <person name="Zhang L."/>
            <person name="Su X.-H."/>
            <person name="Brejova B."/>
            <person name="Vinar T."/>
            <person name="Xu M."/>
            <person name="Wang M.-X."/>
            <person name="Zhang S.-G."/>
            <person name="Huang M.-R."/>
            <person name="Wu R."/>
            <person name="Zhou Y."/>
        </authorList>
    </citation>
    <scope>NUCLEOTIDE SEQUENCE [LARGE SCALE GENOMIC DNA]</scope>
    <source>
        <strain evidence="3 4">MB_m1</strain>
    </source>
</reference>
<sequence>MPPQDWKSHKAELDHYVAERKPLDEVRDLLREKHGIHASKRLYRKRVGLGPEEKSKKKKKKKNNNNNNKNNIIIDRINKSASGHQRARSTSRRPSPGLPPPRLTLDGPDTETGPSSPRTLETRARHLSERGPFAVMSAYEKLLTRWQPQGESALLCVQHPKFDEWVQRSNPDNGPILFKLIQVLVPPEEQHMLNKAFLEEDLRSHGNPDYPFEAWRYAWRSVLRCQDLEEEEEEEEEHPDDDGECEATYCSEDWENAKEMLRADATISQVAGQRFLDCALVVMAERRLTACKNDPSHWKRRKYLDVLKDFRHLDADVDPSFYKDSLQIIEMEEQDNLQPSKQRRSDLADEYRQKYLQLVNRCTPEKRGISRPAVCRSDISTSSGWSSPSHRRHSPALASDHYPSPSTTNHDPSVPAAPIPVASAVFSTLVTKWKTLNDFIEYAHSLLALDGWTLSIFKPSPAGAPNLFDQITSALPSTERVPLISALLLAFSSTTTTTTTGSAPPWILRWWSSIHASPTWELYEASLDLCRGILQSIMSPAAAKSFLDAVVLLVGEKILLDIKTRLVKAKKKRSGSGRDELAERTACKVLESQYMEILGEFYARGLKVDPTWTYYLMNVI</sequence>
<organism evidence="3 4">
    <name type="scientific">Marssonina brunnea f. sp. multigermtubi (strain MB_m1)</name>
    <name type="common">Marssonina leaf spot fungus</name>
    <dbReference type="NCBI Taxonomy" id="1072389"/>
    <lineage>
        <taxon>Eukaryota</taxon>
        <taxon>Fungi</taxon>
        <taxon>Dikarya</taxon>
        <taxon>Ascomycota</taxon>
        <taxon>Pezizomycotina</taxon>
        <taxon>Leotiomycetes</taxon>
        <taxon>Helotiales</taxon>
        <taxon>Drepanopezizaceae</taxon>
        <taxon>Drepanopeziza</taxon>
    </lineage>
</organism>
<dbReference type="RefSeq" id="XP_007297153.1">
    <property type="nucleotide sequence ID" value="XM_007297091.1"/>
</dbReference>
<dbReference type="GeneID" id="18765199"/>
<evidence type="ECO:0000259" key="2">
    <source>
        <dbReference type="Pfam" id="PF14420"/>
    </source>
</evidence>
<feature type="domain" description="Clr5" evidence="2">
    <location>
        <begin position="3"/>
        <end position="46"/>
    </location>
</feature>
<gene>
    <name evidence="3" type="ORF">MBM_09264</name>
</gene>
<feature type="region of interest" description="Disordered" evidence="1">
    <location>
        <begin position="31"/>
        <end position="127"/>
    </location>
</feature>
<evidence type="ECO:0000256" key="1">
    <source>
        <dbReference type="SAM" id="MobiDB-lite"/>
    </source>
</evidence>
<keyword evidence="4" id="KW-1185">Reference proteome</keyword>
<dbReference type="EMBL" id="JH921455">
    <property type="protein sequence ID" value="EKD12695.1"/>
    <property type="molecule type" value="Genomic_DNA"/>
</dbReference>
<dbReference type="AlphaFoldDB" id="K1W6S6"/>
<dbReference type="InterPro" id="IPR025676">
    <property type="entry name" value="Clr5_dom"/>
</dbReference>
<dbReference type="Pfam" id="PF14420">
    <property type="entry name" value="Clr5"/>
    <property type="match status" value="1"/>
</dbReference>
<dbReference type="Proteomes" id="UP000006753">
    <property type="component" value="Unassembled WGS sequence"/>
</dbReference>
<accession>K1W6S6</accession>
<dbReference type="KEGG" id="mbe:MBM_09264"/>
<proteinExistence type="predicted"/>
<dbReference type="InParanoid" id="K1W6S6"/>
<dbReference type="HOGENOM" id="CLU_440803_0_0_1"/>
<protein>
    <recommendedName>
        <fullName evidence="2">Clr5 domain-containing protein</fullName>
    </recommendedName>
</protein>
<name>K1W6S6_MARBU</name>
<feature type="compositionally biased region" description="Polar residues" evidence="1">
    <location>
        <begin position="379"/>
        <end position="388"/>
    </location>
</feature>
<dbReference type="OMA" id="YISASPM"/>
<dbReference type="OrthoDB" id="823504at2759"/>
<evidence type="ECO:0000313" key="3">
    <source>
        <dbReference type="EMBL" id="EKD12695.1"/>
    </source>
</evidence>